<dbReference type="InterPro" id="IPR050330">
    <property type="entry name" value="Bact_OuterMem_StrucFunc"/>
</dbReference>
<dbReference type="GO" id="GO:0005886">
    <property type="term" value="C:plasma membrane"/>
    <property type="evidence" value="ECO:0007669"/>
    <property type="project" value="UniProtKB-SubCell"/>
</dbReference>
<dbReference type="InterPro" id="IPR025713">
    <property type="entry name" value="MotB-like_N_dom"/>
</dbReference>
<evidence type="ECO:0000256" key="3">
    <source>
        <dbReference type="ARBA" id="ARBA00022475"/>
    </source>
</evidence>
<evidence type="ECO:0000256" key="2">
    <source>
        <dbReference type="ARBA" id="ARBA00008914"/>
    </source>
</evidence>
<protein>
    <recommendedName>
        <fullName evidence="9">OmpA-like domain-containing protein</fullName>
    </recommendedName>
</protein>
<evidence type="ECO:0000256" key="7">
    <source>
        <dbReference type="PROSITE-ProRule" id="PRU00473"/>
    </source>
</evidence>
<evidence type="ECO:0000259" key="9">
    <source>
        <dbReference type="PROSITE" id="PS51123"/>
    </source>
</evidence>
<proteinExistence type="inferred from homology"/>
<keyword evidence="4 8" id="KW-0812">Transmembrane</keyword>
<dbReference type="PANTHER" id="PTHR30329">
    <property type="entry name" value="STATOR ELEMENT OF FLAGELLAR MOTOR COMPLEX"/>
    <property type="match status" value="1"/>
</dbReference>
<keyword evidence="5 8" id="KW-1133">Transmembrane helix</keyword>
<dbReference type="InterPro" id="IPR036737">
    <property type="entry name" value="OmpA-like_sf"/>
</dbReference>
<evidence type="ECO:0000256" key="4">
    <source>
        <dbReference type="ARBA" id="ARBA00022692"/>
    </source>
</evidence>
<keyword evidence="11" id="KW-1185">Reference proteome</keyword>
<comment type="caution">
    <text evidence="10">The sequence shown here is derived from an EMBL/GenBank/DDBJ whole genome shotgun (WGS) entry which is preliminary data.</text>
</comment>
<evidence type="ECO:0000313" key="10">
    <source>
        <dbReference type="EMBL" id="TFV98832.1"/>
    </source>
</evidence>
<dbReference type="PANTHER" id="PTHR30329:SF21">
    <property type="entry name" value="LIPOPROTEIN YIAD-RELATED"/>
    <property type="match status" value="1"/>
</dbReference>
<dbReference type="RefSeq" id="WP_135119363.1">
    <property type="nucleotide sequence ID" value="NZ_SPQZ01000002.1"/>
</dbReference>
<evidence type="ECO:0000313" key="11">
    <source>
        <dbReference type="Proteomes" id="UP000298127"/>
    </source>
</evidence>
<dbReference type="Gene3D" id="3.30.1330.60">
    <property type="entry name" value="OmpA-like domain"/>
    <property type="match status" value="1"/>
</dbReference>
<evidence type="ECO:0000256" key="8">
    <source>
        <dbReference type="SAM" id="Phobius"/>
    </source>
</evidence>
<dbReference type="SUPFAM" id="SSF103088">
    <property type="entry name" value="OmpA-like"/>
    <property type="match status" value="1"/>
</dbReference>
<dbReference type="Pfam" id="PF13677">
    <property type="entry name" value="MotB_plug"/>
    <property type="match status" value="1"/>
</dbReference>
<dbReference type="InterPro" id="IPR006665">
    <property type="entry name" value="OmpA-like"/>
</dbReference>
<dbReference type="PROSITE" id="PS51123">
    <property type="entry name" value="OMPA_2"/>
    <property type="match status" value="1"/>
</dbReference>
<keyword evidence="3" id="KW-1003">Cell membrane</keyword>
<reference evidence="10 11" key="1">
    <citation type="journal article" date="2018" name="J. Microbiol.">
        <title>Leifsonia flava sp. nov., a novel actinobacterium isolated from the rhizosphere of Aquilegia viridiflora.</title>
        <authorList>
            <person name="Cai Y."/>
            <person name="Tao W.Z."/>
            <person name="Ma Y.J."/>
            <person name="Cheng J."/>
            <person name="Zhang M.Y."/>
            <person name="Zhang Y.X."/>
        </authorList>
    </citation>
    <scope>NUCLEOTIDE SEQUENCE [LARGE SCALE GENOMIC DNA]</scope>
    <source>
        <strain evidence="10 11">SYP-B2174</strain>
    </source>
</reference>
<dbReference type="AlphaFoldDB" id="A0A4Y9R4F1"/>
<feature type="transmembrane region" description="Helical" evidence="8">
    <location>
        <begin position="21"/>
        <end position="42"/>
    </location>
</feature>
<dbReference type="Proteomes" id="UP000298127">
    <property type="component" value="Unassembled WGS sequence"/>
</dbReference>
<organism evidence="10 11">
    <name type="scientific">Orlajensenia leifsoniae</name>
    <dbReference type="NCBI Taxonomy" id="2561933"/>
    <lineage>
        <taxon>Bacteria</taxon>
        <taxon>Bacillati</taxon>
        <taxon>Actinomycetota</taxon>
        <taxon>Actinomycetes</taxon>
        <taxon>Micrococcales</taxon>
        <taxon>Microbacteriaceae</taxon>
        <taxon>Orlajensenia</taxon>
    </lineage>
</organism>
<evidence type="ECO:0000256" key="5">
    <source>
        <dbReference type="ARBA" id="ARBA00022989"/>
    </source>
</evidence>
<feature type="domain" description="OmpA-like" evidence="9">
    <location>
        <begin position="145"/>
        <end position="265"/>
    </location>
</feature>
<accession>A0A4Y9R4F1</accession>
<name>A0A4Y9R4F1_9MICO</name>
<evidence type="ECO:0000256" key="6">
    <source>
        <dbReference type="ARBA" id="ARBA00023136"/>
    </source>
</evidence>
<keyword evidence="6 7" id="KW-0472">Membrane</keyword>
<dbReference type="CDD" id="cd07185">
    <property type="entry name" value="OmpA_C-like"/>
    <property type="match status" value="1"/>
</dbReference>
<sequence>MSRRRRRKLDTGGEFHADERWMASYTDMVTVLMCLFIVLFAMSSVDQAKFTALKNSLATGFGVVDEGSVDTASGIVVPPDKVDHDAEGFTGASEDTALAGTDDPQTDQQQAEDEVDSLTELRERLHSALDAKGMASDVTFTIDQRGLTVGLIGWETFFQPNSDALGGEAVGVLDTIGPIVTPTERQVSVEGHADYRGTSFPFPTDWELSSGRATQVLRRLVEVGGIQPAHISAVGYGSARPAATGPTEGDAAQNRRVDIAVLSNLPDDVRALIPSVLAERAG</sequence>
<dbReference type="EMBL" id="SPQZ01000002">
    <property type="protein sequence ID" value="TFV98832.1"/>
    <property type="molecule type" value="Genomic_DNA"/>
</dbReference>
<evidence type="ECO:0000256" key="1">
    <source>
        <dbReference type="ARBA" id="ARBA00004162"/>
    </source>
</evidence>
<dbReference type="Pfam" id="PF00691">
    <property type="entry name" value="OmpA"/>
    <property type="match status" value="1"/>
</dbReference>
<comment type="similarity">
    <text evidence="2">Belongs to the MotB family.</text>
</comment>
<gene>
    <name evidence="10" type="ORF">E4M00_04795</name>
</gene>
<comment type="subcellular location">
    <subcellularLocation>
        <location evidence="1">Cell membrane</location>
        <topology evidence="1">Single-pass membrane protein</topology>
    </subcellularLocation>
</comment>